<comment type="caution">
    <text evidence="2">The sequence shown here is derived from an EMBL/GenBank/DDBJ whole genome shotgun (WGS) entry which is preliminary data.</text>
</comment>
<dbReference type="RefSeq" id="WP_321548924.1">
    <property type="nucleotide sequence ID" value="NZ_JAXIVS010000010.1"/>
</dbReference>
<reference evidence="2 3" key="1">
    <citation type="submission" date="2023-12" db="EMBL/GenBank/DDBJ databases">
        <title>the genome sequence of Hyalangium sp. s54d21.</title>
        <authorList>
            <person name="Zhang X."/>
        </authorList>
    </citation>
    <scope>NUCLEOTIDE SEQUENCE [LARGE SCALE GENOMIC DNA]</scope>
    <source>
        <strain evidence="3">s54d21</strain>
    </source>
</reference>
<dbReference type="EMBL" id="JAXIVS010000010">
    <property type="protein sequence ID" value="MDY7230203.1"/>
    <property type="molecule type" value="Genomic_DNA"/>
</dbReference>
<organism evidence="2 3">
    <name type="scientific">Hyalangium rubrum</name>
    <dbReference type="NCBI Taxonomy" id="3103134"/>
    <lineage>
        <taxon>Bacteria</taxon>
        <taxon>Pseudomonadati</taxon>
        <taxon>Myxococcota</taxon>
        <taxon>Myxococcia</taxon>
        <taxon>Myxococcales</taxon>
        <taxon>Cystobacterineae</taxon>
        <taxon>Archangiaceae</taxon>
        <taxon>Hyalangium</taxon>
    </lineage>
</organism>
<accession>A0ABU5HBJ8</accession>
<evidence type="ECO:0000313" key="2">
    <source>
        <dbReference type="EMBL" id="MDY7230203.1"/>
    </source>
</evidence>
<evidence type="ECO:0000259" key="1">
    <source>
        <dbReference type="Pfam" id="PF15579"/>
    </source>
</evidence>
<dbReference type="Pfam" id="PF15579">
    <property type="entry name" value="Imm52"/>
    <property type="match status" value="1"/>
</dbReference>
<feature type="domain" description="Immunity protein 52" evidence="1">
    <location>
        <begin position="4"/>
        <end position="242"/>
    </location>
</feature>
<dbReference type="InterPro" id="IPR028969">
    <property type="entry name" value="Imm52"/>
</dbReference>
<name>A0ABU5HBJ8_9BACT</name>
<gene>
    <name evidence="2" type="ORF">SYV04_27655</name>
</gene>
<evidence type="ECO:0000313" key="3">
    <source>
        <dbReference type="Proteomes" id="UP001291309"/>
    </source>
</evidence>
<dbReference type="Proteomes" id="UP001291309">
    <property type="component" value="Unassembled WGS sequence"/>
</dbReference>
<keyword evidence="3" id="KW-1185">Reference proteome</keyword>
<sequence length="245" mass="27375">MVDECYYAGAYWGPRREDVGECARRAELFFHMLARCDASLNQWYRRGRVARGLPGHRVRMEHREELEELLLRGRNRATLDKSAIEDLGFSLEVWNQRPAATATNVSVRCGGYTEHVSNACLVDPPSEGEAADRMLHVSPLAQVLECMATAWEPSWGVVNTNLGLDLLPKAQKGAARVGWMTYFARRRGTVPPLPAPVRIEPIGALGTLVILTPERFTVSNPEHLALGRRVHELLDRAGLLKPELS</sequence>
<proteinExistence type="predicted"/>
<protein>
    <submittedName>
        <fullName evidence="2">Immunity 52 family protein</fullName>
    </submittedName>
</protein>